<dbReference type="Proteomes" id="UP000682733">
    <property type="component" value="Unassembled WGS sequence"/>
</dbReference>
<gene>
    <name evidence="2" type="ORF">OVA965_LOCUS18533</name>
    <name evidence="3" type="ORF">TMI583_LOCUS18545</name>
</gene>
<dbReference type="Proteomes" id="UP000677228">
    <property type="component" value="Unassembled WGS sequence"/>
</dbReference>
<dbReference type="EMBL" id="CAJNOK010009242">
    <property type="protein sequence ID" value="CAF1084570.1"/>
    <property type="molecule type" value="Genomic_DNA"/>
</dbReference>
<feature type="region of interest" description="Disordered" evidence="1">
    <location>
        <begin position="255"/>
        <end position="322"/>
    </location>
</feature>
<evidence type="ECO:0000313" key="4">
    <source>
        <dbReference type="Proteomes" id="UP000682733"/>
    </source>
</evidence>
<accession>A0A8S2KEJ9</accession>
<feature type="compositionally biased region" description="Polar residues" evidence="1">
    <location>
        <begin position="264"/>
        <end position="278"/>
    </location>
</feature>
<reference evidence="3" key="1">
    <citation type="submission" date="2021-02" db="EMBL/GenBank/DDBJ databases">
        <authorList>
            <person name="Nowell W R."/>
        </authorList>
    </citation>
    <scope>NUCLEOTIDE SEQUENCE</scope>
</reference>
<sequence length="397" mass="43640">MVGYRNAPIYITEIEQLASLLFCVKHYQTLSSNMDYQRQRQQSNKSSTQVAQKALEVFDFDSSCLSVPLLPAGLVSGGSGGEPITWSATEFERNTTAGKFRLYLDQGRKRGIWMPVSPSFYSDGVPPNILGLAEQAARNTGGAYRNRGRQSRHNPYQGPLPDDRRCGNRAFTSSSRPRLEGMRPPDRLVSQGYRIANEGNQHHYTYHRHTRPAGYQETLGDKRPASITPPAIKAGKFLLSEKADACAGVKQTTAPLTKPTTTQSSITITKLSAPQLSDSTKRRLRRERAQAAAYQQQSQSTGPHPREQRRIESEGDGNADEPIITKIVVASISRQGNGTDEASSDDEVFPDRQPQQLVVKMTSMTVHDGDNDVTITNSGDTAVSHIPPAETVAVRVA</sequence>
<protein>
    <submittedName>
        <fullName evidence="3">Uncharacterized protein</fullName>
    </submittedName>
</protein>
<feature type="compositionally biased region" description="Polar residues" evidence="1">
    <location>
        <begin position="332"/>
        <end position="341"/>
    </location>
</feature>
<feature type="region of interest" description="Disordered" evidence="1">
    <location>
        <begin position="140"/>
        <end position="186"/>
    </location>
</feature>
<dbReference type="EMBL" id="CAJOBA010009259">
    <property type="protein sequence ID" value="CAF3847153.1"/>
    <property type="molecule type" value="Genomic_DNA"/>
</dbReference>
<evidence type="ECO:0000313" key="3">
    <source>
        <dbReference type="EMBL" id="CAF3847153.1"/>
    </source>
</evidence>
<evidence type="ECO:0000256" key="1">
    <source>
        <dbReference type="SAM" id="MobiDB-lite"/>
    </source>
</evidence>
<feature type="compositionally biased region" description="Low complexity" evidence="1">
    <location>
        <begin position="290"/>
        <end position="299"/>
    </location>
</feature>
<comment type="caution">
    <text evidence="3">The sequence shown here is derived from an EMBL/GenBank/DDBJ whole genome shotgun (WGS) entry which is preliminary data.</text>
</comment>
<proteinExistence type="predicted"/>
<name>A0A8S2KEJ9_9BILA</name>
<organism evidence="3 4">
    <name type="scientific">Didymodactylos carnosus</name>
    <dbReference type="NCBI Taxonomy" id="1234261"/>
    <lineage>
        <taxon>Eukaryota</taxon>
        <taxon>Metazoa</taxon>
        <taxon>Spiralia</taxon>
        <taxon>Gnathifera</taxon>
        <taxon>Rotifera</taxon>
        <taxon>Eurotatoria</taxon>
        <taxon>Bdelloidea</taxon>
        <taxon>Philodinida</taxon>
        <taxon>Philodinidae</taxon>
        <taxon>Didymodactylos</taxon>
    </lineage>
</organism>
<feature type="compositionally biased region" description="Basic and acidic residues" evidence="1">
    <location>
        <begin position="304"/>
        <end position="313"/>
    </location>
</feature>
<evidence type="ECO:0000313" key="2">
    <source>
        <dbReference type="EMBL" id="CAF1084570.1"/>
    </source>
</evidence>
<feature type="compositionally biased region" description="Basic and acidic residues" evidence="1">
    <location>
        <begin position="177"/>
        <end position="186"/>
    </location>
</feature>
<feature type="region of interest" description="Disordered" evidence="1">
    <location>
        <begin position="332"/>
        <end position="351"/>
    </location>
</feature>
<dbReference type="AlphaFoldDB" id="A0A8S2KEJ9"/>